<evidence type="ECO:0000313" key="4">
    <source>
        <dbReference type="Proteomes" id="UP000036176"/>
    </source>
</evidence>
<dbReference type="PANTHER" id="PTHR16155">
    <property type="entry name" value="DED DOMAIN-CONTAINING PROTEIN"/>
    <property type="match status" value="1"/>
</dbReference>
<evidence type="ECO:0000256" key="1">
    <source>
        <dbReference type="SAM" id="MobiDB-lite"/>
    </source>
</evidence>
<accession>A0A0J6VB83</accession>
<feature type="compositionally biased region" description="Polar residues" evidence="1">
    <location>
        <begin position="1483"/>
        <end position="1497"/>
    </location>
</feature>
<gene>
    <name evidence="3" type="ORF">MCHUDSM44219_05743</name>
</gene>
<comment type="caution">
    <text evidence="3">The sequence shown here is derived from an EMBL/GenBank/DDBJ whole genome shotgun (WGS) entry which is preliminary data.</text>
</comment>
<feature type="domain" description="Novel STAND NTPase 5" evidence="2">
    <location>
        <begin position="656"/>
        <end position="787"/>
    </location>
</feature>
<sequence>MSQDGGQTATQDASDTPTADAMELIRSHFAGATVELIRPLSGGKSGAQVLLIDLTDATQRRDGQYVAKVQAARTAHGNPNERFRTLGAYTLGHTPEIPLIEVKDGVSVELYDLAGFSTKTTRTFREVRNQNDKQHILSELVLGLISDQFDVESRRASYDISPIDILQEWLGEKFWTTERYKKLSSGTSIGFADEAKVFLFAAELLPNPISIISELAKQDHARVGVIAGLNHGDLHTANILVQGSTLSTQVHHWIIDANWADESPLLYDYSYLEVSLILDSLSSSTHLEILSVLRSINKQNGNEHQFDLGHTDLISNICTIRDIVCGYLEEHQQRRADVWQQQLLLSRIAAGLNWASKPMDANQRSVGFLYACWALRDWLTRYLPDYWQSAATIADKGSTAVRVKEADVSVEDGEAKLRHYWELLQSIPTDTDLIIVTGRVRHLSSRIETLATMRIAAVVDLDPDSDTEGLLGALGDYLRVSRRLNVFGSNENFVSTRRSTNWLMANGWSTRSEATADEVTQWRRGGYLARVRRVIDSTVAASTSRSVYVLSIRDETTRDMALRVLEYIDETYSGIVEQIDLSATIASPFSVHRFVDARENAILSDVSNSAVRIPGSNGRVEVDVVTLHRYEADLELLHDQILTRPSSASSAGLVDEFWRGRPPTWDEIAAGIDIRRQEEATFIDTCRKAINEGRSTILRLDHSPGAGATTLVRRVAWELMTEMPVALVSKFGDTTGELIAEISTLADLPVLVFAESAVVSESDRDALFESITGNHGKATIVWINRTTSPSNRAMQLIDPMTRTESASFIHAFSELSQHADSRADLQSLLTNYDSQPKQFHSPFYYGLTAFERDFNGIEDFVTNHLHNLGPLQIKIAQYLALVTRFSQVGLYPEIVRRWLGRPERPPHEITDEYLVELLGADLRHLVVSDGFAYRLLHPIIADGVLSYYHDKYGQLSLAQISVRLIEQVHDVLGESSEPARSLLRSIFITRSGEFRRDGFSELVGKFSPEEGQLVFEKLTDKFPNEPHFWNHRGRFHIYKVRGDYETAESYLERAVDTASANSKGTHLHTLGMVRRLWVERQIATIASGDEGLKGVALIEVLRPTYDSAMTAFQESRTLGSGSNYSWVTPIQLTNTVVEFLIKQSGASNLHELLETTGEVSDWVADQMHQAESLLDVVRVDSLERTHDRDYYVELSGKIDALYGDVDTLIEQWQSIRDSGAGNSATLGCSMARAVFSSSGRSWAHVDEARARQLAEMLQPAVDSGTASDADLRTWIQAYRRLPEYSSSAALERVTYYASERNSVDGAYYAYVLSFQLWANGGLVDQNRVRHYLDLCKRSTRDRRQDWSYEWISVSGKAEIVHFSELGRWTRDRRQVWSQSEKLGRVRGVIEDVDDYRSGYTRVGKGTLTAFFAPQGEVLASRDINERADFYLGFSYSGLRGWSVKLITDKNDQSDSDRSAENLEYSRVQSSAVAAPASPKSIDNAPTTEISESAPVDTSSLSELDRKIRAFLAQVCHEHPGGIFAGELSTLGNLLIQQFGVAEYRQFKSKSKTLHAGIRRLGFELLASDVGYSIKPIDSY</sequence>
<feature type="compositionally biased region" description="Low complexity" evidence="1">
    <location>
        <begin position="1469"/>
        <end position="1480"/>
    </location>
</feature>
<feature type="region of interest" description="Disordered" evidence="1">
    <location>
        <begin position="1469"/>
        <end position="1497"/>
    </location>
</feature>
<dbReference type="PATRIC" id="fig|1800.3.peg.5791"/>
<name>A0A0J6VB83_MYCCU</name>
<dbReference type="InterPro" id="IPR057574">
    <property type="entry name" value="nSTAND_NTPase5_dom"/>
</dbReference>
<keyword evidence="4" id="KW-1185">Reference proteome</keyword>
<dbReference type="RefSeq" id="WP_131722368.1">
    <property type="nucleotide sequence ID" value="NZ_JYNX01000096.1"/>
</dbReference>
<organism evidence="3 4">
    <name type="scientific">Mycolicibacterium chubuense</name>
    <name type="common">Mycobacterium chubuense</name>
    <dbReference type="NCBI Taxonomy" id="1800"/>
    <lineage>
        <taxon>Bacteria</taxon>
        <taxon>Bacillati</taxon>
        <taxon>Actinomycetota</taxon>
        <taxon>Actinomycetes</taxon>
        <taxon>Mycobacteriales</taxon>
        <taxon>Mycobacteriaceae</taxon>
        <taxon>Mycolicibacterium</taxon>
    </lineage>
</organism>
<dbReference type="GO" id="GO:0005737">
    <property type="term" value="C:cytoplasm"/>
    <property type="evidence" value="ECO:0007669"/>
    <property type="project" value="TreeGrafter"/>
</dbReference>
<protein>
    <recommendedName>
        <fullName evidence="2">Novel STAND NTPase 5 domain-containing protein</fullName>
    </recommendedName>
</protein>
<dbReference type="Pfam" id="PF25199">
    <property type="entry name" value="nSTAND_NTPase5"/>
    <property type="match status" value="1"/>
</dbReference>
<evidence type="ECO:0000313" key="3">
    <source>
        <dbReference type="EMBL" id="KMO66808.1"/>
    </source>
</evidence>
<dbReference type="PANTHER" id="PTHR16155:SF19">
    <property type="entry name" value="DED DOMAIN-CONTAINING PROTEIN"/>
    <property type="match status" value="1"/>
</dbReference>
<dbReference type="Proteomes" id="UP000036176">
    <property type="component" value="Unassembled WGS sequence"/>
</dbReference>
<evidence type="ECO:0000259" key="2">
    <source>
        <dbReference type="Pfam" id="PF25199"/>
    </source>
</evidence>
<dbReference type="OrthoDB" id="3880775at2"/>
<dbReference type="EMBL" id="JYNX01000096">
    <property type="protein sequence ID" value="KMO66808.1"/>
    <property type="molecule type" value="Genomic_DNA"/>
</dbReference>
<reference evidence="3 4" key="1">
    <citation type="journal article" date="2015" name="Genome Biol. Evol.">
        <title>Characterization of Three Mycobacterium spp. with Potential Use in Bioremediation by Genome Sequencing and Comparative Genomics.</title>
        <authorList>
            <person name="Das S."/>
            <person name="Pettersson B.M."/>
            <person name="Behra P.R."/>
            <person name="Ramesh M."/>
            <person name="Dasgupta S."/>
            <person name="Bhattacharya A."/>
            <person name="Kirsebom L.A."/>
        </authorList>
    </citation>
    <scope>NUCLEOTIDE SEQUENCE [LARGE SCALE GENOMIC DNA]</scope>
    <source>
        <strain evidence="3 4">DSM 44219</strain>
    </source>
</reference>
<proteinExistence type="predicted"/>